<dbReference type="EMBL" id="BK016062">
    <property type="protein sequence ID" value="DAF91977.1"/>
    <property type="molecule type" value="Genomic_DNA"/>
</dbReference>
<reference evidence="1" key="1">
    <citation type="journal article" date="2021" name="Proc. Natl. Acad. Sci. U.S.A.">
        <title>A Catalog of Tens of Thousands of Viruses from Human Metagenomes Reveals Hidden Associations with Chronic Diseases.</title>
        <authorList>
            <person name="Tisza M.J."/>
            <person name="Buck C.B."/>
        </authorList>
    </citation>
    <scope>NUCLEOTIDE SEQUENCE</scope>
    <source>
        <strain evidence="1">CtZkC8</strain>
    </source>
</reference>
<evidence type="ECO:0000313" key="1">
    <source>
        <dbReference type="EMBL" id="DAF91977.1"/>
    </source>
</evidence>
<proteinExistence type="predicted"/>
<organism evidence="1">
    <name type="scientific">Podoviridae sp. ctZkC8</name>
    <dbReference type="NCBI Taxonomy" id="2825259"/>
    <lineage>
        <taxon>Viruses</taxon>
        <taxon>Duplodnaviria</taxon>
        <taxon>Heunggongvirae</taxon>
        <taxon>Uroviricota</taxon>
        <taxon>Caudoviricetes</taxon>
    </lineage>
</organism>
<name>A0A8S5UBY0_9CAUD</name>
<protein>
    <submittedName>
        <fullName evidence="1">Uncharacterized protein</fullName>
    </submittedName>
</protein>
<accession>A0A8S5UBY0</accession>
<sequence length="122" mass="13496">MDISVNGGKRLQMINSEGTMDAVVSIDFFESLLPHGLSFNEARQWLIDNDIIGENSTSETIGYRIPTQAQSSIHALKFVDVVPATKAAIILPEEFTKITGSDFDIDHLYLVSKNLGFKHGEK</sequence>